<feature type="compositionally biased region" description="Basic and acidic residues" evidence="2">
    <location>
        <begin position="1"/>
        <end position="14"/>
    </location>
</feature>
<dbReference type="SUPFAM" id="SSF49503">
    <property type="entry name" value="Cupredoxins"/>
    <property type="match status" value="3"/>
</dbReference>
<dbReference type="InterPro" id="IPR011707">
    <property type="entry name" value="Cu-oxidase-like_N"/>
</dbReference>
<reference evidence="5 6" key="1">
    <citation type="submission" date="2019-02" db="EMBL/GenBank/DDBJ databases">
        <title>Genomic Encyclopedia of Type Strains, Phase IV (KMG-IV): sequencing the most valuable type-strain genomes for metagenomic binning, comparative biology and taxonomic classification.</title>
        <authorList>
            <person name="Goeker M."/>
        </authorList>
    </citation>
    <scope>NUCLEOTIDE SEQUENCE [LARGE SCALE GENOMIC DNA]</scope>
    <source>
        <strain evidence="5 6">DSM 10617</strain>
    </source>
</reference>
<dbReference type="AlphaFoldDB" id="A0A4V2EVM4"/>
<keyword evidence="5" id="KW-0167">Capsid protein</keyword>
<dbReference type="InterPro" id="IPR045087">
    <property type="entry name" value="Cu-oxidase_fam"/>
</dbReference>
<dbReference type="Gene3D" id="2.60.40.420">
    <property type="entry name" value="Cupredoxins - blue copper proteins"/>
    <property type="match status" value="3"/>
</dbReference>
<keyword evidence="6" id="KW-1185">Reference proteome</keyword>
<dbReference type="PANTHER" id="PTHR48267">
    <property type="entry name" value="CUPREDOXIN SUPERFAMILY PROTEIN"/>
    <property type="match status" value="1"/>
</dbReference>
<dbReference type="Pfam" id="PF07732">
    <property type="entry name" value="Cu-oxidase_3"/>
    <property type="match status" value="1"/>
</dbReference>
<evidence type="ECO:0000259" key="3">
    <source>
        <dbReference type="Pfam" id="PF07731"/>
    </source>
</evidence>
<dbReference type="PROSITE" id="PS51318">
    <property type="entry name" value="TAT"/>
    <property type="match status" value="1"/>
</dbReference>
<comment type="subcellular location">
    <subcellularLocation>
        <location evidence="1">Periplasm</location>
    </subcellularLocation>
</comment>
<name>A0A4V2EVM4_9BURK</name>
<dbReference type="OrthoDB" id="9757546at2"/>
<dbReference type="GO" id="GO:0016491">
    <property type="term" value="F:oxidoreductase activity"/>
    <property type="evidence" value="ECO:0007669"/>
    <property type="project" value="InterPro"/>
</dbReference>
<dbReference type="GO" id="GO:0005507">
    <property type="term" value="F:copper ion binding"/>
    <property type="evidence" value="ECO:0007669"/>
    <property type="project" value="InterPro"/>
</dbReference>
<gene>
    <name evidence="5" type="ORF">EV685_2623</name>
</gene>
<dbReference type="RefSeq" id="WP_130482478.1">
    <property type="nucleotide sequence ID" value="NZ_SGWV01000010.1"/>
</dbReference>
<dbReference type="InterPro" id="IPR008972">
    <property type="entry name" value="Cupredoxin"/>
</dbReference>
<dbReference type="EMBL" id="SGWV01000010">
    <property type="protein sequence ID" value="RZS53000.1"/>
    <property type="molecule type" value="Genomic_DNA"/>
</dbReference>
<dbReference type="PANTHER" id="PTHR48267:SF1">
    <property type="entry name" value="BILIRUBIN OXIDASE"/>
    <property type="match status" value="1"/>
</dbReference>
<feature type="region of interest" description="Disordered" evidence="2">
    <location>
        <begin position="1"/>
        <end position="25"/>
    </location>
</feature>
<dbReference type="Proteomes" id="UP000293433">
    <property type="component" value="Unassembled WGS sequence"/>
</dbReference>
<comment type="caution">
    <text evidence="5">The sequence shown here is derived from an EMBL/GenBank/DDBJ whole genome shotgun (WGS) entry which is preliminary data.</text>
</comment>
<evidence type="ECO:0000313" key="6">
    <source>
        <dbReference type="Proteomes" id="UP000293433"/>
    </source>
</evidence>
<evidence type="ECO:0000256" key="1">
    <source>
        <dbReference type="ARBA" id="ARBA00004418"/>
    </source>
</evidence>
<sequence>MNNDHKTQTGRRSESPVNAQTELAEPGRRRFLGWTGAGLGLGLIGAGNALAQTAGNARVSTWAGATDLAIWDAAWAARFSNPLPSLTAPGFIYRPDVAGGNAYTVAAGQVQANVLGIRRAGAPLLTTAWGYGPVDPVSGQPQVSHPGRSFVVQQGSPIQVNWRNDLVDAQGQPLPHILPVDQTVMLQNDPANNPIDGVPIATHHHGGDTMAEFDGVPDQWVTPRRRQTGPGIQLGTPGDVGVNGDILANDGSIRYQYDNTEEASLTWYHDHAEGLTRLNAYAGLAGAYVVRDSNEAELIRRNLLPSGPHEVGLVLQDKVFDADGQFAYPADSILAPVPTEGLDPSLPTHLPEMYGDVICVNGVVWPKLDVEPRPYRLRLLNGSDSRFYTLTFDTTGGVGPFLGFRLIGTDMGFGNNAPMLRTLTIGPGERYDLVINFAGLAANATVVLRNTAPTPYPLGAPVVPGSGPDEVMAFKVTKAFDRAYPKLAPIEDKTVLRGWVPLGKPAGTPSSAPRLPALRVPAGAPVRRVLLGEGSDEFGRIMPLLGTVAAGTLGFHEPSTENVVIPAGQTSVTEVWEFWNASVDSHPVHLHLVRFRVLNRQTFTCTLTPKPMINNWTGVTITDPAAPQPVLARAVTAPFPYETGWKDTVECPPGVVTRVLVTFNRPGKYVYHCHILSHEEHDMMRWFTVTKA</sequence>
<organism evidence="5 6">
    <name type="scientific">Sphaerotilus mobilis</name>
    <dbReference type="NCBI Taxonomy" id="47994"/>
    <lineage>
        <taxon>Bacteria</taxon>
        <taxon>Pseudomonadati</taxon>
        <taxon>Pseudomonadota</taxon>
        <taxon>Betaproteobacteria</taxon>
        <taxon>Burkholderiales</taxon>
        <taxon>Sphaerotilaceae</taxon>
        <taxon>Sphaerotilus</taxon>
    </lineage>
</organism>
<feature type="domain" description="Plastocyanin-like" evidence="3">
    <location>
        <begin position="563"/>
        <end position="690"/>
    </location>
</feature>
<proteinExistence type="predicted"/>
<protein>
    <submittedName>
        <fullName evidence="5">Spore coat protein A</fullName>
    </submittedName>
</protein>
<feature type="domain" description="Plastocyanin-like" evidence="4">
    <location>
        <begin position="238"/>
        <end position="294"/>
    </location>
</feature>
<accession>A0A4V2EVM4</accession>
<evidence type="ECO:0000256" key="2">
    <source>
        <dbReference type="SAM" id="MobiDB-lite"/>
    </source>
</evidence>
<dbReference type="GO" id="GO:0042597">
    <property type="term" value="C:periplasmic space"/>
    <property type="evidence" value="ECO:0007669"/>
    <property type="project" value="UniProtKB-SubCell"/>
</dbReference>
<dbReference type="InterPro" id="IPR011706">
    <property type="entry name" value="Cu-oxidase_C"/>
</dbReference>
<dbReference type="InterPro" id="IPR006311">
    <property type="entry name" value="TAT_signal"/>
</dbReference>
<keyword evidence="5" id="KW-0946">Virion</keyword>
<evidence type="ECO:0000259" key="4">
    <source>
        <dbReference type="Pfam" id="PF07732"/>
    </source>
</evidence>
<dbReference type="Pfam" id="PF07731">
    <property type="entry name" value="Cu-oxidase_2"/>
    <property type="match status" value="1"/>
</dbReference>
<evidence type="ECO:0000313" key="5">
    <source>
        <dbReference type="EMBL" id="RZS53000.1"/>
    </source>
</evidence>